<dbReference type="Proteomes" id="UP001160301">
    <property type="component" value="Unassembled WGS sequence"/>
</dbReference>
<protein>
    <submittedName>
        <fullName evidence="1">Uncharacterized protein</fullName>
    </submittedName>
</protein>
<gene>
    <name evidence="1" type="ORF">QHF89_23865</name>
</gene>
<keyword evidence="2" id="KW-1185">Reference proteome</keyword>
<organism evidence="1 2">
    <name type="scientific">Polyangium sorediatum</name>
    <dbReference type="NCBI Taxonomy" id="889274"/>
    <lineage>
        <taxon>Bacteria</taxon>
        <taxon>Pseudomonadati</taxon>
        <taxon>Myxococcota</taxon>
        <taxon>Polyangia</taxon>
        <taxon>Polyangiales</taxon>
        <taxon>Polyangiaceae</taxon>
        <taxon>Polyangium</taxon>
    </lineage>
</organism>
<proteinExistence type="predicted"/>
<dbReference type="EMBL" id="JARZHI010000021">
    <property type="protein sequence ID" value="MDI1432553.1"/>
    <property type="molecule type" value="Genomic_DNA"/>
</dbReference>
<reference evidence="1 2" key="1">
    <citation type="submission" date="2023-04" db="EMBL/GenBank/DDBJ databases">
        <title>The genome sequence of Polyangium sorediatum DSM14670.</title>
        <authorList>
            <person name="Zhang X."/>
        </authorList>
    </citation>
    <scope>NUCLEOTIDE SEQUENCE [LARGE SCALE GENOMIC DNA]</scope>
    <source>
        <strain evidence="1 2">DSM 14670</strain>
    </source>
</reference>
<feature type="non-terminal residue" evidence="1">
    <location>
        <position position="1"/>
    </location>
</feature>
<dbReference type="RefSeq" id="WP_284720872.1">
    <property type="nucleotide sequence ID" value="NZ_JARZHI010000021.1"/>
</dbReference>
<evidence type="ECO:0000313" key="1">
    <source>
        <dbReference type="EMBL" id="MDI1432553.1"/>
    </source>
</evidence>
<evidence type="ECO:0000313" key="2">
    <source>
        <dbReference type="Proteomes" id="UP001160301"/>
    </source>
</evidence>
<comment type="caution">
    <text evidence="1">The sequence shown here is derived from an EMBL/GenBank/DDBJ whole genome shotgun (WGS) entry which is preliminary data.</text>
</comment>
<name>A0ABT6NW68_9BACT</name>
<accession>A0ABT6NW68</accession>
<sequence length="72" mass="7665">DQRGAGPRVEKLRGAQFFKQADEEAGVPAEAVARLSWWGNAATGQRPMVILSTKGRSADRSTANASSHDVVV</sequence>